<name>A0A0K2SM71_LIMPI</name>
<dbReference type="InterPro" id="IPR025668">
    <property type="entry name" value="Tnp_DDE_dom"/>
</dbReference>
<keyword evidence="3" id="KW-1185">Reference proteome</keyword>
<gene>
    <name evidence="2" type="ORF">LIP_2271</name>
</gene>
<dbReference type="NCBIfam" id="NF033539">
    <property type="entry name" value="transpos_IS1380"/>
    <property type="match status" value="1"/>
</dbReference>
<dbReference type="KEGG" id="lpil:LIP_2271"/>
<dbReference type="Pfam" id="PF13701">
    <property type="entry name" value="DDE_Tnp_1_4"/>
    <property type="match status" value="1"/>
</dbReference>
<reference evidence="3" key="1">
    <citation type="submission" date="2015-07" db="EMBL/GenBank/DDBJ databases">
        <title>Complete genome sequence and phylogenetic analysis of Limnochorda pilosa.</title>
        <authorList>
            <person name="Watanabe M."/>
            <person name="Kojima H."/>
            <person name="Fukui M."/>
        </authorList>
    </citation>
    <scope>NUCLEOTIDE SEQUENCE [LARGE SCALE GENOMIC DNA]</scope>
    <source>
        <strain evidence="3">HC45</strain>
    </source>
</reference>
<dbReference type="EMBL" id="AP014924">
    <property type="protein sequence ID" value="BAS28112.1"/>
    <property type="molecule type" value="Genomic_DNA"/>
</dbReference>
<evidence type="ECO:0000313" key="2">
    <source>
        <dbReference type="EMBL" id="BAS28112.1"/>
    </source>
</evidence>
<proteinExistence type="predicted"/>
<accession>A0A0K2SM71</accession>
<evidence type="ECO:0000259" key="1">
    <source>
        <dbReference type="Pfam" id="PF13701"/>
    </source>
</evidence>
<feature type="domain" description="Transposase DDE" evidence="1">
    <location>
        <begin position="7"/>
        <end position="432"/>
    </location>
</feature>
<dbReference type="STRING" id="1555112.LIP_2271"/>
<protein>
    <submittedName>
        <fullName evidence="2">Transposase</fullName>
    </submittedName>
</protein>
<reference evidence="3" key="2">
    <citation type="journal article" date="2016" name="Int. J. Syst. Evol. Microbiol.">
        <title>Complete genome sequence and cell structure of Limnochorda pilosa, a Gram-negative spore-former within the phylum Firmicutes.</title>
        <authorList>
            <person name="Watanabe M."/>
            <person name="Kojima H."/>
            <person name="Fukui M."/>
        </authorList>
    </citation>
    <scope>NUCLEOTIDE SEQUENCE [LARGE SCALE GENOMIC DNA]</scope>
    <source>
        <strain evidence="3">HC45</strain>
    </source>
</reference>
<sequence length="438" mass="49723">MLSFPAPQIEERFDKHGLTAFGGANLLVDLFDRVGLPQSLERHLTPKSLWSTYSRTTEVEYLVLKAALGMGRIFETAELKNDPLLAAKLRLKKLPHPATSYRALDRFGSRRDVAQLGGVHRETLHPLLRGFGGAIMDIDNTVETVHGHQQGAFVGYNPRYHGRPSYQPFVAFEGQSRALLYAALRSGKTPNAREVIRFCRRAKKQLPEGCPVRFVRGDAHFGTEALLEELEAEEGRTGLKVGYALKLKLNPHLQSQVFQPLPWRRLASGDDTIIEVASLAYQARKWKRSRRVVFIRQRASFEPAQLPLFQACAWEYQAIVTSEDWDEEDVWHFYNQRCTAENGIKELKDGLGIDSIGKATFWPNAADLLIKGIAYNLLLRLKALAPPSYRHYTATRLQRTLLRVPALLVRHARRLILRLPALWVHRPAWEAVRLALST</sequence>
<dbReference type="PATRIC" id="fig|1555112.3.peg.2313"/>
<dbReference type="InterPro" id="IPR047960">
    <property type="entry name" value="Transpos_IS1380"/>
</dbReference>
<organism evidence="2 3">
    <name type="scientific">Limnochorda pilosa</name>
    <dbReference type="NCBI Taxonomy" id="1555112"/>
    <lineage>
        <taxon>Bacteria</taxon>
        <taxon>Bacillati</taxon>
        <taxon>Bacillota</taxon>
        <taxon>Limnochordia</taxon>
        <taxon>Limnochordales</taxon>
        <taxon>Limnochordaceae</taxon>
        <taxon>Limnochorda</taxon>
    </lineage>
</organism>
<dbReference type="AlphaFoldDB" id="A0A0K2SM71"/>
<evidence type="ECO:0000313" key="3">
    <source>
        <dbReference type="Proteomes" id="UP000065807"/>
    </source>
</evidence>
<dbReference type="Proteomes" id="UP000065807">
    <property type="component" value="Chromosome"/>
</dbReference>